<name>A0ABD3A1W8_9GENT</name>
<evidence type="ECO:0000313" key="1">
    <source>
        <dbReference type="EMBL" id="KAL3524560.1"/>
    </source>
</evidence>
<accession>A0ABD3A1W8</accession>
<dbReference type="AlphaFoldDB" id="A0ABD3A1W8"/>
<organism evidence="1 2">
    <name type="scientific">Cinchona calisaya</name>
    <dbReference type="NCBI Taxonomy" id="153742"/>
    <lineage>
        <taxon>Eukaryota</taxon>
        <taxon>Viridiplantae</taxon>
        <taxon>Streptophyta</taxon>
        <taxon>Embryophyta</taxon>
        <taxon>Tracheophyta</taxon>
        <taxon>Spermatophyta</taxon>
        <taxon>Magnoliopsida</taxon>
        <taxon>eudicotyledons</taxon>
        <taxon>Gunneridae</taxon>
        <taxon>Pentapetalae</taxon>
        <taxon>asterids</taxon>
        <taxon>lamiids</taxon>
        <taxon>Gentianales</taxon>
        <taxon>Rubiaceae</taxon>
        <taxon>Cinchonoideae</taxon>
        <taxon>Cinchoneae</taxon>
        <taxon>Cinchona</taxon>
    </lineage>
</organism>
<dbReference type="EMBL" id="JBJUIK010000006">
    <property type="protein sequence ID" value="KAL3524560.1"/>
    <property type="molecule type" value="Genomic_DNA"/>
</dbReference>
<evidence type="ECO:0000313" key="2">
    <source>
        <dbReference type="Proteomes" id="UP001630127"/>
    </source>
</evidence>
<sequence>MLKIFIVGISKSEGGLWAKTNSKELDFGLNTERRNFKIDVIDLNFCSVGSGGGQPLCLPAPSDISSSSSSMEDSSDIDVLLDSWSKSTEGGQRIRAHEVAHPVPNQEEIASLQWELHSLIQEMVGDESERKVNPLSAHFLKQRDLNSETARQIIVKLELDAETNVSNLREWARRLREDKSWGFALLPRKSTSFNPLGFPPGGMASAMGGKIESRSHHEKRAIIISLWDVEGMMVLTASSLYRSGRNRCFTDKDSAQFTPKRKDVKNESMASLLSTRLLWLPNASNCQIANQQAQGRSCLKRKILLYNKGEKATGPTILLYRPTAGTDLSYVILPGRLLHLSYHGIFLYADTRVGQREAGRKETL</sequence>
<gene>
    <name evidence="1" type="ORF">ACH5RR_012932</name>
</gene>
<proteinExistence type="predicted"/>
<protein>
    <submittedName>
        <fullName evidence="1">Uncharacterized protein</fullName>
    </submittedName>
</protein>
<comment type="caution">
    <text evidence="1">The sequence shown here is derived from an EMBL/GenBank/DDBJ whole genome shotgun (WGS) entry which is preliminary data.</text>
</comment>
<dbReference type="Proteomes" id="UP001630127">
    <property type="component" value="Unassembled WGS sequence"/>
</dbReference>
<reference evidence="1 2" key="1">
    <citation type="submission" date="2024-11" db="EMBL/GenBank/DDBJ databases">
        <title>A near-complete genome assembly of Cinchona calisaya.</title>
        <authorList>
            <person name="Lian D.C."/>
            <person name="Zhao X.W."/>
            <person name="Wei L."/>
        </authorList>
    </citation>
    <scope>NUCLEOTIDE SEQUENCE [LARGE SCALE GENOMIC DNA]</scope>
    <source>
        <tissue evidence="1">Nenye</tissue>
    </source>
</reference>
<keyword evidence="2" id="KW-1185">Reference proteome</keyword>